<keyword evidence="2" id="KW-1185">Reference proteome</keyword>
<organism evidence="1 2">
    <name type="scientific">Ceratodon purpureus</name>
    <name type="common">Fire moss</name>
    <name type="synonym">Dicranum purpureum</name>
    <dbReference type="NCBI Taxonomy" id="3225"/>
    <lineage>
        <taxon>Eukaryota</taxon>
        <taxon>Viridiplantae</taxon>
        <taxon>Streptophyta</taxon>
        <taxon>Embryophyta</taxon>
        <taxon>Bryophyta</taxon>
        <taxon>Bryophytina</taxon>
        <taxon>Bryopsida</taxon>
        <taxon>Dicranidae</taxon>
        <taxon>Pseudoditrichales</taxon>
        <taxon>Ditrichaceae</taxon>
        <taxon>Ceratodon</taxon>
    </lineage>
</organism>
<dbReference type="EMBL" id="CM026423">
    <property type="protein sequence ID" value="KAG0583654.1"/>
    <property type="molecule type" value="Genomic_DNA"/>
</dbReference>
<dbReference type="Proteomes" id="UP000822688">
    <property type="component" value="Chromosome 3"/>
</dbReference>
<accession>A0A8T0IIM3</accession>
<comment type="caution">
    <text evidence="1">The sequence shown here is derived from an EMBL/GenBank/DDBJ whole genome shotgun (WGS) entry which is preliminary data.</text>
</comment>
<protein>
    <submittedName>
        <fullName evidence="1">Uncharacterized protein</fullName>
    </submittedName>
</protein>
<sequence>MGREWIQTSFGKDSICKLCTCELQFKMSIFLASSCGYNKAAEIFLRQLHMDVLGDKHSPGLPWLEPSEFAEVCIYRILLSSQDYTCGSMIQRGRSWKHLLVVIKLQRIHGDRRLGIVDTHCKFTVLVHKVQGINSWKT</sequence>
<name>A0A8T0IIM3_CERPU</name>
<gene>
    <name evidence="1" type="ORF">KC19_3G152400</name>
</gene>
<proteinExistence type="predicted"/>
<reference evidence="1" key="1">
    <citation type="submission" date="2020-06" db="EMBL/GenBank/DDBJ databases">
        <title>WGS assembly of Ceratodon purpureus strain R40.</title>
        <authorList>
            <person name="Carey S.B."/>
            <person name="Jenkins J."/>
            <person name="Shu S."/>
            <person name="Lovell J.T."/>
            <person name="Sreedasyam A."/>
            <person name="Maumus F."/>
            <person name="Tiley G.P."/>
            <person name="Fernandez-Pozo N."/>
            <person name="Barry K."/>
            <person name="Chen C."/>
            <person name="Wang M."/>
            <person name="Lipzen A."/>
            <person name="Daum C."/>
            <person name="Saski C.A."/>
            <person name="Payton A.C."/>
            <person name="Mcbreen J.C."/>
            <person name="Conrad R.E."/>
            <person name="Kollar L.M."/>
            <person name="Olsson S."/>
            <person name="Huttunen S."/>
            <person name="Landis J.B."/>
            <person name="Wickett N.J."/>
            <person name="Johnson M.G."/>
            <person name="Rensing S.A."/>
            <person name="Grimwood J."/>
            <person name="Schmutz J."/>
            <person name="Mcdaniel S.F."/>
        </authorList>
    </citation>
    <scope>NUCLEOTIDE SEQUENCE</scope>
    <source>
        <strain evidence="1">R40</strain>
    </source>
</reference>
<evidence type="ECO:0000313" key="2">
    <source>
        <dbReference type="Proteomes" id="UP000822688"/>
    </source>
</evidence>
<dbReference type="AlphaFoldDB" id="A0A8T0IIM3"/>
<evidence type="ECO:0000313" key="1">
    <source>
        <dbReference type="EMBL" id="KAG0583654.1"/>
    </source>
</evidence>